<sequence length="139" mass="13331">MSAPAVRPAGSAGPSPAGRAARIAAYTALVPLGAAVGVAGALVQSAWFPGGLLLALAGTAGLFLGAGRGLGTQLGVVAPAAGWLVTVVLLSIGRPEGDGVLAAGIGSLLFIVGGMVLAVMCATMARPAQPGDTFTRLDG</sequence>
<dbReference type="Proteomes" id="UP001291653">
    <property type="component" value="Unassembled WGS sequence"/>
</dbReference>
<dbReference type="Pfam" id="PF19608">
    <property type="entry name" value="DUF6113"/>
    <property type="match status" value="1"/>
</dbReference>
<feature type="transmembrane region" description="Helical" evidence="1">
    <location>
        <begin position="99"/>
        <end position="120"/>
    </location>
</feature>
<evidence type="ECO:0000313" key="3">
    <source>
        <dbReference type="Proteomes" id="UP001291653"/>
    </source>
</evidence>
<organism evidence="2 3">
    <name type="scientific">Streptomyces yaizuensis</name>
    <dbReference type="NCBI Taxonomy" id="2989713"/>
    <lineage>
        <taxon>Bacteria</taxon>
        <taxon>Bacillati</taxon>
        <taxon>Actinomycetota</taxon>
        <taxon>Actinomycetes</taxon>
        <taxon>Kitasatosporales</taxon>
        <taxon>Streptomycetaceae</taxon>
        <taxon>Streptomyces</taxon>
    </lineage>
</organism>
<name>A0ABQ5NVV5_9ACTN</name>
<evidence type="ECO:0000313" key="2">
    <source>
        <dbReference type="EMBL" id="GLF94467.1"/>
    </source>
</evidence>
<keyword evidence="1" id="KW-0472">Membrane</keyword>
<feature type="transmembrane region" description="Helical" evidence="1">
    <location>
        <begin position="48"/>
        <end position="67"/>
    </location>
</feature>
<feature type="transmembrane region" description="Helical" evidence="1">
    <location>
        <begin position="74"/>
        <end position="93"/>
    </location>
</feature>
<dbReference type="InterPro" id="IPR046095">
    <property type="entry name" value="DUF6113"/>
</dbReference>
<keyword evidence="1" id="KW-1133">Transmembrane helix</keyword>
<evidence type="ECO:0000256" key="1">
    <source>
        <dbReference type="SAM" id="Phobius"/>
    </source>
</evidence>
<dbReference type="RefSeq" id="WP_323446552.1">
    <property type="nucleotide sequence ID" value="NZ_BSBI01000003.1"/>
</dbReference>
<proteinExistence type="predicted"/>
<dbReference type="EMBL" id="BSBI01000003">
    <property type="protein sequence ID" value="GLF94467.1"/>
    <property type="molecule type" value="Genomic_DNA"/>
</dbReference>
<feature type="transmembrane region" description="Helical" evidence="1">
    <location>
        <begin position="23"/>
        <end position="42"/>
    </location>
</feature>
<protein>
    <submittedName>
        <fullName evidence="2">DUF6113 family protein</fullName>
    </submittedName>
</protein>
<gene>
    <name evidence="2" type="ORF">SYYSPA8_09240</name>
</gene>
<reference evidence="2 3" key="1">
    <citation type="submission" date="2022-10" db="EMBL/GenBank/DDBJ databases">
        <title>Draft genome sequence of Streptomyces sp. YSPA8.</title>
        <authorList>
            <person name="Moriuchi R."/>
            <person name="Dohra H."/>
            <person name="Yamamura H."/>
            <person name="Kodani S."/>
        </authorList>
    </citation>
    <scope>NUCLEOTIDE SEQUENCE [LARGE SCALE GENOMIC DNA]</scope>
    <source>
        <strain evidence="2 3">YSPA8</strain>
    </source>
</reference>
<accession>A0ABQ5NVV5</accession>
<keyword evidence="3" id="KW-1185">Reference proteome</keyword>
<keyword evidence="1" id="KW-0812">Transmembrane</keyword>
<comment type="caution">
    <text evidence="2">The sequence shown here is derived from an EMBL/GenBank/DDBJ whole genome shotgun (WGS) entry which is preliminary data.</text>
</comment>